<evidence type="ECO:0008006" key="3">
    <source>
        <dbReference type="Google" id="ProtNLM"/>
    </source>
</evidence>
<dbReference type="AlphaFoldDB" id="A0AAV5MB98"/>
<keyword evidence="2" id="KW-1185">Reference proteome</keyword>
<gene>
    <name evidence="1" type="ORF">SLEP1_g54071</name>
</gene>
<comment type="caution">
    <text evidence="1">The sequence shown here is derived from an EMBL/GenBank/DDBJ whole genome shotgun (WGS) entry which is preliminary data.</text>
</comment>
<proteinExistence type="predicted"/>
<protein>
    <recommendedName>
        <fullName evidence="3">Secreted protein</fullName>
    </recommendedName>
</protein>
<evidence type="ECO:0000313" key="1">
    <source>
        <dbReference type="EMBL" id="GKV47151.1"/>
    </source>
</evidence>
<name>A0AAV5MB98_9ROSI</name>
<organism evidence="1 2">
    <name type="scientific">Rubroshorea leprosula</name>
    <dbReference type="NCBI Taxonomy" id="152421"/>
    <lineage>
        <taxon>Eukaryota</taxon>
        <taxon>Viridiplantae</taxon>
        <taxon>Streptophyta</taxon>
        <taxon>Embryophyta</taxon>
        <taxon>Tracheophyta</taxon>
        <taxon>Spermatophyta</taxon>
        <taxon>Magnoliopsida</taxon>
        <taxon>eudicotyledons</taxon>
        <taxon>Gunneridae</taxon>
        <taxon>Pentapetalae</taxon>
        <taxon>rosids</taxon>
        <taxon>malvids</taxon>
        <taxon>Malvales</taxon>
        <taxon>Dipterocarpaceae</taxon>
        <taxon>Rubroshorea</taxon>
    </lineage>
</organism>
<sequence length="73" mass="7737">MASATSPDLDPRILLFFFLPTPCNPTSSPATATHLRPGTPVKLGNFSSFSCSRTPIKPKIFQICSLPSAASSL</sequence>
<accession>A0AAV5MB98</accession>
<reference evidence="1 2" key="1">
    <citation type="journal article" date="2021" name="Commun. Biol.">
        <title>The genome of Shorea leprosula (Dipterocarpaceae) highlights the ecological relevance of drought in aseasonal tropical rainforests.</title>
        <authorList>
            <person name="Ng K.K.S."/>
            <person name="Kobayashi M.J."/>
            <person name="Fawcett J.A."/>
            <person name="Hatakeyama M."/>
            <person name="Paape T."/>
            <person name="Ng C.H."/>
            <person name="Ang C.C."/>
            <person name="Tnah L.H."/>
            <person name="Lee C.T."/>
            <person name="Nishiyama T."/>
            <person name="Sese J."/>
            <person name="O'Brien M.J."/>
            <person name="Copetti D."/>
            <person name="Mohd Noor M.I."/>
            <person name="Ong R.C."/>
            <person name="Putra M."/>
            <person name="Sireger I.Z."/>
            <person name="Indrioko S."/>
            <person name="Kosugi Y."/>
            <person name="Izuno A."/>
            <person name="Isagi Y."/>
            <person name="Lee S.L."/>
            <person name="Shimizu K.K."/>
        </authorList>
    </citation>
    <scope>NUCLEOTIDE SEQUENCE [LARGE SCALE GENOMIC DNA]</scope>
    <source>
        <strain evidence="1">214</strain>
    </source>
</reference>
<evidence type="ECO:0000313" key="2">
    <source>
        <dbReference type="Proteomes" id="UP001054252"/>
    </source>
</evidence>
<dbReference type="Proteomes" id="UP001054252">
    <property type="component" value="Unassembled WGS sequence"/>
</dbReference>
<dbReference type="EMBL" id="BPVZ01000222">
    <property type="protein sequence ID" value="GKV47151.1"/>
    <property type="molecule type" value="Genomic_DNA"/>
</dbReference>